<reference evidence="3" key="1">
    <citation type="journal article" date="2019" name="Int. J. Syst. Evol. Microbiol.">
        <title>The Global Catalogue of Microorganisms (GCM) 10K type strain sequencing project: providing services to taxonomists for standard genome sequencing and annotation.</title>
        <authorList>
            <consortium name="The Broad Institute Genomics Platform"/>
            <consortium name="The Broad Institute Genome Sequencing Center for Infectious Disease"/>
            <person name="Wu L."/>
            <person name="Ma J."/>
        </authorList>
    </citation>
    <scope>NUCLEOTIDE SEQUENCE [LARGE SCALE GENOMIC DNA]</scope>
    <source>
        <strain evidence="3">KCTC 3913</strain>
    </source>
</reference>
<accession>A0ABW5RVM5</accession>
<dbReference type="EMBL" id="JBHUMF010000031">
    <property type="protein sequence ID" value="MFD2682593.1"/>
    <property type="molecule type" value="Genomic_DNA"/>
</dbReference>
<comment type="caution">
    <text evidence="2">The sequence shown here is derived from an EMBL/GenBank/DDBJ whole genome shotgun (WGS) entry which is preliminary data.</text>
</comment>
<organism evidence="2 3">
    <name type="scientific">Bacillus seohaeanensis</name>
    <dbReference type="NCBI Taxonomy" id="284580"/>
    <lineage>
        <taxon>Bacteria</taxon>
        <taxon>Bacillati</taxon>
        <taxon>Bacillota</taxon>
        <taxon>Bacilli</taxon>
        <taxon>Bacillales</taxon>
        <taxon>Bacillaceae</taxon>
        <taxon>Bacillus</taxon>
    </lineage>
</organism>
<dbReference type="Proteomes" id="UP001597506">
    <property type="component" value="Unassembled WGS sequence"/>
</dbReference>
<evidence type="ECO:0008006" key="4">
    <source>
        <dbReference type="Google" id="ProtNLM"/>
    </source>
</evidence>
<name>A0ABW5RVM5_9BACI</name>
<dbReference type="RefSeq" id="WP_377937241.1">
    <property type="nucleotide sequence ID" value="NZ_JBHUMF010000031.1"/>
</dbReference>
<evidence type="ECO:0000256" key="1">
    <source>
        <dbReference type="SAM" id="MobiDB-lite"/>
    </source>
</evidence>
<protein>
    <recommendedName>
        <fullName evidence="4">Replication protein</fullName>
    </recommendedName>
</protein>
<proteinExistence type="predicted"/>
<gene>
    <name evidence="2" type="ORF">ACFSUL_17785</name>
</gene>
<evidence type="ECO:0000313" key="2">
    <source>
        <dbReference type="EMBL" id="MFD2682593.1"/>
    </source>
</evidence>
<evidence type="ECO:0000313" key="3">
    <source>
        <dbReference type="Proteomes" id="UP001597506"/>
    </source>
</evidence>
<sequence>MSNGSMKMENDLVRDEIWHYFIGLRLYLWLALNAVNQGNVNIRELTLKKEQYIRFLSDLKDDLSYVVERGLKKVPIMTISKAIKHLEYLRYIRTKEIKYGFYFTILPIHNEAEKIGRTKAVQNWDEFDTKVVTDKDRKIERKEDDDEKTAEQRNLAKQQEIAQPFLWKFAIKERT</sequence>
<feature type="region of interest" description="Disordered" evidence="1">
    <location>
        <begin position="138"/>
        <end position="157"/>
    </location>
</feature>
<keyword evidence="3" id="KW-1185">Reference proteome</keyword>